<dbReference type="Pfam" id="PF09976">
    <property type="entry name" value="TPR_21"/>
    <property type="match status" value="1"/>
</dbReference>
<comment type="caution">
    <text evidence="10">The sequence shown here is derived from an EMBL/GenBank/DDBJ whole genome shotgun (WGS) entry which is preliminary data.</text>
</comment>
<evidence type="ECO:0000313" key="11">
    <source>
        <dbReference type="Proteomes" id="UP000218784"/>
    </source>
</evidence>
<dbReference type="RefSeq" id="WP_066490997.1">
    <property type="nucleotide sequence ID" value="NZ_JAIEOT010000018.1"/>
</dbReference>
<evidence type="ECO:0000256" key="8">
    <source>
        <dbReference type="SAM" id="Phobius"/>
    </source>
</evidence>
<dbReference type="GO" id="GO:0044877">
    <property type="term" value="F:protein-containing complex binding"/>
    <property type="evidence" value="ECO:0007669"/>
    <property type="project" value="InterPro"/>
</dbReference>
<dbReference type="Proteomes" id="UP000218784">
    <property type="component" value="Unassembled WGS sequence"/>
</dbReference>
<proteinExistence type="predicted"/>
<dbReference type="PANTHER" id="PTHR38035:SF1">
    <property type="entry name" value="ANCILLARY SECYEG TRANSLOCON SUBUNIT"/>
    <property type="match status" value="1"/>
</dbReference>
<dbReference type="GO" id="GO:0005886">
    <property type="term" value="C:plasma membrane"/>
    <property type="evidence" value="ECO:0007669"/>
    <property type="project" value="UniProtKB-SubCell"/>
</dbReference>
<keyword evidence="11" id="KW-1185">Reference proteome</keyword>
<dbReference type="InterPro" id="IPR018704">
    <property type="entry name" value="SecYEG/CpoB_TPR"/>
</dbReference>
<dbReference type="EMBL" id="NWVD01000005">
    <property type="protein sequence ID" value="PCG08586.1"/>
    <property type="molecule type" value="Genomic_DNA"/>
</dbReference>
<sequence length="238" mass="25663">MALTPQNNEAFVREVDEELRRDQALHVWRTYGRAIIAGIVLVLAAFAGFLFWQHRQHQDAEREGETLQKAYDDLAAQDTKAAAAPLAQLAASKRDGYRVLAIFSQADVLLQNQDLRGAAAKFAAVAGDASVAQPFRDLALIRQTSAEFDTLKPDVVVERMRPLAVAGNPWLGSAGELMAIAYLKQGRRDLAGQVFARIGADKDVPPTLRQRAVQMAGAMGVAPAAAATAASNEGKTKQ</sequence>
<dbReference type="PANTHER" id="PTHR38035">
    <property type="entry name" value="UPF0070 PROTEIN YFGM"/>
    <property type="match status" value="1"/>
</dbReference>
<dbReference type="InterPro" id="IPR026039">
    <property type="entry name" value="YfgM"/>
</dbReference>
<name>A0A2A4HVM8_9SPHN</name>
<evidence type="ECO:0000256" key="3">
    <source>
        <dbReference type="ARBA" id="ARBA00022475"/>
    </source>
</evidence>
<evidence type="ECO:0000256" key="7">
    <source>
        <dbReference type="ARBA" id="ARBA00023186"/>
    </source>
</evidence>
<keyword evidence="4 8" id="KW-0812">Transmembrane</keyword>
<feature type="domain" description="Ancillary SecYEG translocon subunit/Cell division coordinator CpoB TPR" evidence="9">
    <location>
        <begin position="28"/>
        <end position="195"/>
    </location>
</feature>
<keyword evidence="3" id="KW-1003">Cell membrane</keyword>
<evidence type="ECO:0000256" key="2">
    <source>
        <dbReference type="ARBA" id="ARBA00004236"/>
    </source>
</evidence>
<evidence type="ECO:0000256" key="5">
    <source>
        <dbReference type="ARBA" id="ARBA00022989"/>
    </source>
</evidence>
<evidence type="ECO:0000313" key="10">
    <source>
        <dbReference type="EMBL" id="PCG08586.1"/>
    </source>
</evidence>
<evidence type="ECO:0000259" key="9">
    <source>
        <dbReference type="Pfam" id="PF09976"/>
    </source>
</evidence>
<accession>A0A2A4HVM8</accession>
<gene>
    <name evidence="10" type="ORF">COA17_13015</name>
</gene>
<dbReference type="AlphaFoldDB" id="A0A2A4HVM8"/>
<evidence type="ECO:0000256" key="4">
    <source>
        <dbReference type="ARBA" id="ARBA00022692"/>
    </source>
</evidence>
<keyword evidence="6 8" id="KW-0472">Membrane</keyword>
<feature type="transmembrane region" description="Helical" evidence="8">
    <location>
        <begin position="31"/>
        <end position="52"/>
    </location>
</feature>
<reference evidence="10 11" key="1">
    <citation type="submission" date="2017-09" db="EMBL/GenBank/DDBJ databases">
        <title>Sphingomonas ginsenosidimutans KACC 14949, whole genome shotgun sequence.</title>
        <authorList>
            <person name="Feng G."/>
            <person name="Zhu H."/>
        </authorList>
    </citation>
    <scope>NUCLEOTIDE SEQUENCE [LARGE SCALE GENOMIC DNA]</scope>
    <source>
        <strain evidence="10 11">KACC 14949</strain>
    </source>
</reference>
<evidence type="ECO:0000256" key="1">
    <source>
        <dbReference type="ARBA" id="ARBA00004167"/>
    </source>
</evidence>
<organism evidence="10 11">
    <name type="scientific">Sphingomonas ginsenosidimutans</name>
    <dbReference type="NCBI Taxonomy" id="862134"/>
    <lineage>
        <taxon>Bacteria</taxon>
        <taxon>Pseudomonadati</taxon>
        <taxon>Pseudomonadota</taxon>
        <taxon>Alphaproteobacteria</taxon>
        <taxon>Sphingomonadales</taxon>
        <taxon>Sphingomonadaceae</taxon>
        <taxon>Sphingomonas</taxon>
    </lineage>
</organism>
<protein>
    <recommendedName>
        <fullName evidence="9">Ancillary SecYEG translocon subunit/Cell division coordinator CpoB TPR domain-containing protein</fullName>
    </recommendedName>
</protein>
<evidence type="ECO:0000256" key="6">
    <source>
        <dbReference type="ARBA" id="ARBA00023136"/>
    </source>
</evidence>
<keyword evidence="5 8" id="KW-1133">Transmembrane helix</keyword>
<comment type="subcellular location">
    <subcellularLocation>
        <location evidence="2">Cell membrane</location>
    </subcellularLocation>
    <subcellularLocation>
        <location evidence="1">Membrane</location>
        <topology evidence="1">Single-pass membrane protein</topology>
    </subcellularLocation>
</comment>
<keyword evidence="7" id="KW-0143">Chaperone</keyword>